<sequence length="101" mass="12015">MRNNNSSSEKASFLFSVQKSFTLTQQHFDNSGCFHGNNRNVEQPQRFRQHETYCFQKAVSPFPWRWRSPLFPFQCKIWQKMTPHLNIICSETACRRDVKVA</sequence>
<dbReference type="Proteomes" id="UP000472267">
    <property type="component" value="Chromosome 14"/>
</dbReference>
<protein>
    <submittedName>
        <fullName evidence="1">Uncharacterized protein</fullName>
    </submittedName>
</protein>
<dbReference type="Ensembl" id="ENSSFAT00005024913.1">
    <property type="protein sequence ID" value="ENSSFAP00005023946.1"/>
    <property type="gene ID" value="ENSSFAG00005012363.1"/>
</dbReference>
<name>A0A672GZ52_SALFA</name>
<reference evidence="1" key="1">
    <citation type="submission" date="2019-06" db="EMBL/GenBank/DDBJ databases">
        <authorList>
            <consortium name="Wellcome Sanger Institute Data Sharing"/>
        </authorList>
    </citation>
    <scope>NUCLEOTIDE SEQUENCE [LARGE SCALE GENOMIC DNA]</scope>
</reference>
<proteinExistence type="predicted"/>
<dbReference type="AlphaFoldDB" id="A0A672GZ52"/>
<dbReference type="InParanoid" id="A0A672GZ52"/>
<accession>A0A672GZ52</accession>
<reference evidence="1" key="2">
    <citation type="submission" date="2025-08" db="UniProtKB">
        <authorList>
            <consortium name="Ensembl"/>
        </authorList>
    </citation>
    <scope>IDENTIFICATION</scope>
</reference>
<evidence type="ECO:0000313" key="2">
    <source>
        <dbReference type="Proteomes" id="UP000472267"/>
    </source>
</evidence>
<keyword evidence="2" id="KW-1185">Reference proteome</keyword>
<evidence type="ECO:0000313" key="1">
    <source>
        <dbReference type="Ensembl" id="ENSSFAP00005023946.1"/>
    </source>
</evidence>
<organism evidence="1 2">
    <name type="scientific">Salarias fasciatus</name>
    <name type="common">Jewelled blenny</name>
    <name type="synonym">Blennius fasciatus</name>
    <dbReference type="NCBI Taxonomy" id="181472"/>
    <lineage>
        <taxon>Eukaryota</taxon>
        <taxon>Metazoa</taxon>
        <taxon>Chordata</taxon>
        <taxon>Craniata</taxon>
        <taxon>Vertebrata</taxon>
        <taxon>Euteleostomi</taxon>
        <taxon>Actinopterygii</taxon>
        <taxon>Neopterygii</taxon>
        <taxon>Teleostei</taxon>
        <taxon>Neoteleostei</taxon>
        <taxon>Acanthomorphata</taxon>
        <taxon>Ovalentaria</taxon>
        <taxon>Blenniimorphae</taxon>
        <taxon>Blenniiformes</taxon>
        <taxon>Blennioidei</taxon>
        <taxon>Blenniidae</taxon>
        <taxon>Salariinae</taxon>
        <taxon>Salarias</taxon>
    </lineage>
</organism>
<reference evidence="1" key="3">
    <citation type="submission" date="2025-09" db="UniProtKB">
        <authorList>
            <consortium name="Ensembl"/>
        </authorList>
    </citation>
    <scope>IDENTIFICATION</scope>
</reference>